<dbReference type="Proteomes" id="UP001310594">
    <property type="component" value="Unassembled WGS sequence"/>
</dbReference>
<accession>A0AAN8A3Z3</accession>
<protein>
    <submittedName>
        <fullName evidence="1">Uncharacterized protein</fullName>
    </submittedName>
</protein>
<sequence>MAQQGASVMEDLRKQLAEIVQNAMAEPSALPFSEEEVQVRCNAARYEYNGHTFNLHEQKLTTGKIMWPINTEWNPNYPAPIFTPVPLFVVALNTPDGTRCMVEAVFRRLYDHSTYCWEQEGVNLSNTANMRRLFTTVAASFMPPMFFGPPRPPHMMGGGQ</sequence>
<proteinExistence type="predicted"/>
<gene>
    <name evidence="1" type="ORF">LTR97_004032</name>
</gene>
<reference evidence="1" key="1">
    <citation type="submission" date="2023-08" db="EMBL/GenBank/DDBJ databases">
        <title>Black Yeasts Isolated from many extreme environments.</title>
        <authorList>
            <person name="Coleine C."/>
            <person name="Stajich J.E."/>
            <person name="Selbmann L."/>
        </authorList>
    </citation>
    <scope>NUCLEOTIDE SEQUENCE</scope>
    <source>
        <strain evidence="1">CCFEE 5810</strain>
    </source>
</reference>
<dbReference type="EMBL" id="JAVRQU010000005">
    <property type="protein sequence ID" value="KAK5703085.1"/>
    <property type="molecule type" value="Genomic_DNA"/>
</dbReference>
<comment type="caution">
    <text evidence="1">The sequence shown here is derived from an EMBL/GenBank/DDBJ whole genome shotgun (WGS) entry which is preliminary data.</text>
</comment>
<evidence type="ECO:0000313" key="1">
    <source>
        <dbReference type="EMBL" id="KAK5703085.1"/>
    </source>
</evidence>
<dbReference type="AlphaFoldDB" id="A0AAN8A3Z3"/>
<organism evidence="1 2">
    <name type="scientific">Elasticomyces elasticus</name>
    <dbReference type="NCBI Taxonomy" id="574655"/>
    <lineage>
        <taxon>Eukaryota</taxon>
        <taxon>Fungi</taxon>
        <taxon>Dikarya</taxon>
        <taxon>Ascomycota</taxon>
        <taxon>Pezizomycotina</taxon>
        <taxon>Dothideomycetes</taxon>
        <taxon>Dothideomycetidae</taxon>
        <taxon>Mycosphaerellales</taxon>
        <taxon>Teratosphaeriaceae</taxon>
        <taxon>Elasticomyces</taxon>
    </lineage>
</organism>
<name>A0AAN8A3Z3_9PEZI</name>
<evidence type="ECO:0000313" key="2">
    <source>
        <dbReference type="Proteomes" id="UP001310594"/>
    </source>
</evidence>